<name>G4TFN7_SERID</name>
<dbReference type="OrthoDB" id="2943006at2759"/>
<feature type="region of interest" description="Disordered" evidence="1">
    <location>
        <begin position="1"/>
        <end position="51"/>
    </location>
</feature>
<dbReference type="EMBL" id="CAFZ01000073">
    <property type="protein sequence ID" value="CCA70130.1"/>
    <property type="molecule type" value="Genomic_DNA"/>
</dbReference>
<evidence type="ECO:0000313" key="2">
    <source>
        <dbReference type="EMBL" id="CCA70130.1"/>
    </source>
</evidence>
<dbReference type="InterPro" id="IPR027417">
    <property type="entry name" value="P-loop_NTPase"/>
</dbReference>
<organism evidence="2 3">
    <name type="scientific">Serendipita indica (strain DSM 11827)</name>
    <name type="common">Root endophyte fungus</name>
    <name type="synonym">Piriformospora indica</name>
    <dbReference type="NCBI Taxonomy" id="1109443"/>
    <lineage>
        <taxon>Eukaryota</taxon>
        <taxon>Fungi</taxon>
        <taxon>Dikarya</taxon>
        <taxon>Basidiomycota</taxon>
        <taxon>Agaricomycotina</taxon>
        <taxon>Agaricomycetes</taxon>
        <taxon>Sebacinales</taxon>
        <taxon>Serendipitaceae</taxon>
        <taxon>Serendipita</taxon>
    </lineage>
</organism>
<feature type="compositionally biased region" description="Basic and acidic residues" evidence="1">
    <location>
        <begin position="29"/>
        <end position="51"/>
    </location>
</feature>
<sequence length="91" mass="9880">MPSILPKLVSSTGASDPAHDPLAALTAPPRDESDEQRAARQQQEEDAKKVSDEIDKFLKRDAESVAKRSQHVRLLLLGQSESGKSSALKSE</sequence>
<proteinExistence type="predicted"/>
<evidence type="ECO:0000313" key="3">
    <source>
        <dbReference type="Proteomes" id="UP000007148"/>
    </source>
</evidence>
<dbReference type="OMA" id="AKRSQHV"/>
<comment type="caution">
    <text evidence="2">The sequence shown here is derived from an EMBL/GenBank/DDBJ whole genome shotgun (WGS) entry which is preliminary data.</text>
</comment>
<dbReference type="STRING" id="1109443.G4TFN7"/>
<dbReference type="Proteomes" id="UP000007148">
    <property type="component" value="Unassembled WGS sequence"/>
</dbReference>
<dbReference type="Gene3D" id="3.40.50.300">
    <property type="entry name" value="P-loop containing nucleotide triphosphate hydrolases"/>
    <property type="match status" value="1"/>
</dbReference>
<dbReference type="InParanoid" id="G4TFN7"/>
<accession>G4TFN7</accession>
<protein>
    <submittedName>
        <fullName evidence="2">Uncharacterized protein</fullName>
    </submittedName>
</protein>
<reference evidence="2 3" key="1">
    <citation type="journal article" date="2011" name="PLoS Pathog.">
        <title>Endophytic Life Strategies Decoded by Genome and Transcriptome Analyses of the Mutualistic Root Symbiont Piriformospora indica.</title>
        <authorList>
            <person name="Zuccaro A."/>
            <person name="Lahrmann U."/>
            <person name="Guldener U."/>
            <person name="Langen G."/>
            <person name="Pfiffi S."/>
            <person name="Biedenkopf D."/>
            <person name="Wong P."/>
            <person name="Samans B."/>
            <person name="Grimm C."/>
            <person name="Basiewicz M."/>
            <person name="Murat C."/>
            <person name="Martin F."/>
            <person name="Kogel K.H."/>
        </authorList>
    </citation>
    <scope>NUCLEOTIDE SEQUENCE [LARGE SCALE GENOMIC DNA]</scope>
    <source>
        <strain evidence="2 3">DSM 11827</strain>
    </source>
</reference>
<gene>
    <name evidence="2" type="ORF">PIIN_04069</name>
</gene>
<keyword evidence="3" id="KW-1185">Reference proteome</keyword>
<dbReference type="HOGENOM" id="CLU_2427856_0_0_1"/>
<evidence type="ECO:0000256" key="1">
    <source>
        <dbReference type="SAM" id="MobiDB-lite"/>
    </source>
</evidence>
<dbReference type="AlphaFoldDB" id="G4TFN7"/>